<name>A0ABV1L0X5_9BACL</name>
<reference evidence="2 3" key="1">
    <citation type="journal article" date="2023" name="Genome Announc.">
        <title>Pan-Genome Analyses of the Genus Cohnella and Proposal of the Novel Species Cohnella silvisoli sp. nov., Isolated from Forest Soil.</title>
        <authorList>
            <person name="Wang C."/>
            <person name="Mao L."/>
            <person name="Bao G."/>
            <person name="Zhu H."/>
        </authorList>
    </citation>
    <scope>NUCLEOTIDE SEQUENCE [LARGE SCALE GENOMIC DNA]</scope>
    <source>
        <strain evidence="2 3">NL03-T5-1</strain>
    </source>
</reference>
<evidence type="ECO:0000313" key="2">
    <source>
        <dbReference type="EMBL" id="MEQ4485901.1"/>
    </source>
</evidence>
<organism evidence="2 3">
    <name type="scientific">Cohnella silvisoli</name>
    <dbReference type="NCBI Taxonomy" id="2873699"/>
    <lineage>
        <taxon>Bacteria</taxon>
        <taxon>Bacillati</taxon>
        <taxon>Bacillota</taxon>
        <taxon>Bacilli</taxon>
        <taxon>Bacillales</taxon>
        <taxon>Paenibacillaceae</taxon>
        <taxon>Cohnella</taxon>
    </lineage>
</organism>
<protein>
    <recommendedName>
        <fullName evidence="4">DUF3850 domain-containing protein</fullName>
    </recommendedName>
</protein>
<evidence type="ECO:0000256" key="1">
    <source>
        <dbReference type="SAM" id="MobiDB-lite"/>
    </source>
</evidence>
<accession>A0ABV1L0X5</accession>
<evidence type="ECO:0008006" key="4">
    <source>
        <dbReference type="Google" id="ProtNLM"/>
    </source>
</evidence>
<feature type="compositionally biased region" description="Basic and acidic residues" evidence="1">
    <location>
        <begin position="131"/>
        <end position="146"/>
    </location>
</feature>
<gene>
    <name evidence="2" type="ORF">QJS35_26335</name>
</gene>
<dbReference type="RefSeq" id="WP_232189111.1">
    <property type="nucleotide sequence ID" value="NZ_JAIOAP010000017.1"/>
</dbReference>
<feature type="region of interest" description="Disordered" evidence="1">
    <location>
        <begin position="107"/>
        <end position="146"/>
    </location>
</feature>
<dbReference type="Proteomes" id="UP001493487">
    <property type="component" value="Unassembled WGS sequence"/>
</dbReference>
<dbReference type="EMBL" id="JASKHM010000018">
    <property type="protein sequence ID" value="MEQ4485901.1"/>
    <property type="molecule type" value="Genomic_DNA"/>
</dbReference>
<sequence length="244" mass="27681">MEATKENGVNYYPPQDEYRTFEDDEDYAVKGRNWGLFGKAPKKQFWHKNSTTQSLVTIKGYQEYKVLCLLVIEFENGNLSCIHPSYLKEMQSGNFGKELVSEEVELTEGISSLSTEPEADITEAPPARKQKSAEKPAPKKQKEQKEKIDLPVDKVKFSAKVKEFATKPNPFSDNDDEVLLFEEVVILNDPPLAIGDAWCGYSNTLKALGLELGNMMEFEGKIVDKKFNKEIIYKVNNPSKITKI</sequence>
<proteinExistence type="predicted"/>
<evidence type="ECO:0000313" key="3">
    <source>
        <dbReference type="Proteomes" id="UP001493487"/>
    </source>
</evidence>
<keyword evidence="3" id="KW-1185">Reference proteome</keyword>
<comment type="caution">
    <text evidence="2">The sequence shown here is derived from an EMBL/GenBank/DDBJ whole genome shotgun (WGS) entry which is preliminary data.</text>
</comment>